<dbReference type="Proteomes" id="UP000015102">
    <property type="component" value="Unassembled WGS sequence"/>
</dbReference>
<reference evidence="3" key="1">
    <citation type="submission" date="2013-02" db="EMBL/GenBank/DDBJ databases">
        <authorList>
            <person name="Hughes D."/>
        </authorList>
    </citation>
    <scope>NUCLEOTIDE SEQUENCE</scope>
    <source>
        <strain>Durham</strain>
        <strain evidence="3">NC isolate 2 -- Noor lab</strain>
    </source>
</reference>
<dbReference type="AlphaFoldDB" id="T1GQW5"/>
<feature type="chain" id="PRO_5004577091" evidence="1">
    <location>
        <begin position="23"/>
        <end position="98"/>
    </location>
</feature>
<keyword evidence="3" id="KW-1185">Reference proteome</keyword>
<name>T1GQW5_MEGSC</name>
<organism evidence="2 3">
    <name type="scientific">Megaselia scalaris</name>
    <name type="common">Humpbacked fly</name>
    <name type="synonym">Phora scalaris</name>
    <dbReference type="NCBI Taxonomy" id="36166"/>
    <lineage>
        <taxon>Eukaryota</taxon>
        <taxon>Metazoa</taxon>
        <taxon>Ecdysozoa</taxon>
        <taxon>Arthropoda</taxon>
        <taxon>Hexapoda</taxon>
        <taxon>Insecta</taxon>
        <taxon>Pterygota</taxon>
        <taxon>Neoptera</taxon>
        <taxon>Endopterygota</taxon>
        <taxon>Diptera</taxon>
        <taxon>Brachycera</taxon>
        <taxon>Muscomorpha</taxon>
        <taxon>Platypezoidea</taxon>
        <taxon>Phoridae</taxon>
        <taxon>Megaseliini</taxon>
        <taxon>Megaselia</taxon>
    </lineage>
</organism>
<sequence>MLEKFLPKMFLIFLAIIPFSSGNLILDKSSTILSSKCAAAFLEKYFVSGDSHKGSLLSVLLENVDSDLENDFLREINSNPGKWSIQVEVFPTKSHRNL</sequence>
<feature type="signal peptide" evidence="1">
    <location>
        <begin position="1"/>
        <end position="22"/>
    </location>
</feature>
<evidence type="ECO:0000313" key="3">
    <source>
        <dbReference type="Proteomes" id="UP000015102"/>
    </source>
</evidence>
<evidence type="ECO:0000313" key="2">
    <source>
        <dbReference type="EnsemblMetazoa" id="MESCA006031-PA"/>
    </source>
</evidence>
<protein>
    <submittedName>
        <fullName evidence="2">Uncharacterized protein</fullName>
    </submittedName>
</protein>
<dbReference type="HOGENOM" id="CLU_2336000_0_0_1"/>
<accession>T1GQW5</accession>
<dbReference type="EMBL" id="CAQQ02097670">
    <property type="status" value="NOT_ANNOTATED_CDS"/>
    <property type="molecule type" value="Genomic_DNA"/>
</dbReference>
<evidence type="ECO:0000256" key="1">
    <source>
        <dbReference type="SAM" id="SignalP"/>
    </source>
</evidence>
<reference evidence="2" key="2">
    <citation type="submission" date="2015-06" db="UniProtKB">
        <authorList>
            <consortium name="EnsemblMetazoa"/>
        </authorList>
    </citation>
    <scope>IDENTIFICATION</scope>
</reference>
<dbReference type="EnsemblMetazoa" id="MESCA006031-RA">
    <property type="protein sequence ID" value="MESCA006031-PA"/>
    <property type="gene ID" value="MESCA006031"/>
</dbReference>
<keyword evidence="1" id="KW-0732">Signal</keyword>
<proteinExistence type="predicted"/>